<evidence type="ECO:0000313" key="11">
    <source>
        <dbReference type="EMBL" id="GMG87652.1"/>
    </source>
</evidence>
<evidence type="ECO:0000256" key="2">
    <source>
        <dbReference type="ARBA" id="ARBA00022617"/>
    </source>
</evidence>
<proteinExistence type="inferred from homology"/>
<comment type="similarity">
    <text evidence="10">Belongs to the CcmE/CycJ family.</text>
</comment>
<comment type="caution">
    <text evidence="11">The sequence shown here is derived from an EMBL/GenBank/DDBJ whole genome shotgun (WGS) entry which is preliminary data.</text>
</comment>
<keyword evidence="6 10" id="KW-0735">Signal-anchor</keyword>
<dbReference type="SUPFAM" id="SSF82093">
    <property type="entry name" value="Heme chaperone CcmE"/>
    <property type="match status" value="1"/>
</dbReference>
<accession>A0ABQ6M043</accession>
<feature type="topological domain" description="Cytoplasmic" evidence="10">
    <location>
        <begin position="1"/>
        <end position="12"/>
    </location>
</feature>
<keyword evidence="4 10" id="KW-0479">Metal-binding</keyword>
<dbReference type="HAMAP" id="MF_01959">
    <property type="entry name" value="CcmE"/>
    <property type="match status" value="1"/>
</dbReference>
<dbReference type="NCBIfam" id="NF009729">
    <property type="entry name" value="PRK13254.1-3"/>
    <property type="match status" value="1"/>
</dbReference>
<feature type="binding site" description="covalent" evidence="10">
    <location>
        <position position="128"/>
    </location>
    <ligand>
        <name>heme</name>
        <dbReference type="ChEBI" id="CHEBI:30413"/>
    </ligand>
</feature>
<dbReference type="InterPro" id="IPR004329">
    <property type="entry name" value="CcmE"/>
</dbReference>
<dbReference type="Gene3D" id="2.40.50.140">
    <property type="entry name" value="Nucleic acid-binding proteins"/>
    <property type="match status" value="1"/>
</dbReference>
<name>A0ABQ6M043_9GAMM</name>
<keyword evidence="12" id="KW-1185">Reference proteome</keyword>
<dbReference type="InterPro" id="IPR012340">
    <property type="entry name" value="NA-bd_OB-fold"/>
</dbReference>
<comment type="function">
    <text evidence="10">Heme chaperone required for the biogenesis of c-type cytochromes. Transiently binds heme delivered by CcmC and transfers the heme to apo-cytochromes in a process facilitated by CcmF and CcmH.</text>
</comment>
<sequence>MIESMHPVRKQRLILVLLLVTLSSAAIALITYALRQNIDFFYPPSKFAAEEVPHNVRVRAGGCVVPGSVFRSEESLAVRFSITDGVAQVPVKYTGILPDLFAEGEAAVVTGKLQSSGVFEAEQVLAKHDETYTPPEVQEAMVGDHTATCQGAGKAMASDY</sequence>
<keyword evidence="5 10" id="KW-0201">Cytochrome c-type biogenesis</keyword>
<dbReference type="NCBIfam" id="NF009731">
    <property type="entry name" value="PRK13254.1-5"/>
    <property type="match status" value="1"/>
</dbReference>
<keyword evidence="2 10" id="KW-0349">Heme</keyword>
<reference evidence="11 12" key="1">
    <citation type="submission" date="2023-04" db="EMBL/GenBank/DDBJ databases">
        <title>Marinobulbifer ophiurae gen. nov., sp. Nov., isolate from tissue of brittle star Ophioplocus japonicus.</title>
        <authorList>
            <person name="Kawano K."/>
            <person name="Sawayama S."/>
            <person name="Nakagawa S."/>
        </authorList>
    </citation>
    <scope>NUCLEOTIDE SEQUENCE [LARGE SCALE GENOMIC DNA]</scope>
    <source>
        <strain evidence="11 12">NKW57</strain>
    </source>
</reference>
<evidence type="ECO:0000313" key="12">
    <source>
        <dbReference type="Proteomes" id="UP001224392"/>
    </source>
</evidence>
<evidence type="ECO:0000256" key="9">
    <source>
        <dbReference type="ARBA" id="ARBA00023136"/>
    </source>
</evidence>
<keyword evidence="10" id="KW-1003">Cell membrane</keyword>
<dbReference type="EMBL" id="BSYJ01000003">
    <property type="protein sequence ID" value="GMG87652.1"/>
    <property type="molecule type" value="Genomic_DNA"/>
</dbReference>
<evidence type="ECO:0000256" key="5">
    <source>
        <dbReference type="ARBA" id="ARBA00022748"/>
    </source>
</evidence>
<keyword evidence="9 10" id="KW-0472">Membrane</keyword>
<evidence type="ECO:0000256" key="10">
    <source>
        <dbReference type="HAMAP-Rule" id="MF_01959"/>
    </source>
</evidence>
<dbReference type="NCBIfam" id="NF009727">
    <property type="entry name" value="PRK13254.1-1"/>
    <property type="match status" value="1"/>
</dbReference>
<evidence type="ECO:0000256" key="4">
    <source>
        <dbReference type="ARBA" id="ARBA00022723"/>
    </source>
</evidence>
<evidence type="ECO:0000256" key="7">
    <source>
        <dbReference type="ARBA" id="ARBA00022989"/>
    </source>
</evidence>
<keyword evidence="8 10" id="KW-0408">Iron</keyword>
<evidence type="ECO:0000256" key="8">
    <source>
        <dbReference type="ARBA" id="ARBA00023004"/>
    </source>
</evidence>
<dbReference type="Pfam" id="PF03100">
    <property type="entry name" value="CcmE"/>
    <property type="match status" value="1"/>
</dbReference>
<comment type="subcellular location">
    <subcellularLocation>
        <location evidence="10">Cell membrane</location>
        <topology evidence="10">Single-pass type II membrane protein</topology>
    </subcellularLocation>
    <subcellularLocation>
        <location evidence="1">Membrane</location>
    </subcellularLocation>
</comment>
<dbReference type="Proteomes" id="UP001224392">
    <property type="component" value="Unassembled WGS sequence"/>
</dbReference>
<evidence type="ECO:0000256" key="3">
    <source>
        <dbReference type="ARBA" id="ARBA00022692"/>
    </source>
</evidence>
<protein>
    <recommendedName>
        <fullName evidence="10">Cytochrome c-type biogenesis protein CcmE</fullName>
    </recommendedName>
    <alternativeName>
        <fullName evidence="10">Cytochrome c maturation protein E</fullName>
    </alternativeName>
    <alternativeName>
        <fullName evidence="10">Heme chaperone CcmE</fullName>
    </alternativeName>
</protein>
<keyword evidence="3 10" id="KW-0812">Transmembrane</keyword>
<dbReference type="PANTHER" id="PTHR34128">
    <property type="entry name" value="CYTOCHROME C-TYPE BIOGENESIS PROTEIN CCME HOMOLOG, MITOCHONDRIAL"/>
    <property type="match status" value="1"/>
</dbReference>
<keyword evidence="7 10" id="KW-1133">Transmembrane helix</keyword>
<dbReference type="PANTHER" id="PTHR34128:SF2">
    <property type="entry name" value="CYTOCHROME C-TYPE BIOGENESIS PROTEIN CCME HOMOLOG, MITOCHONDRIAL"/>
    <property type="match status" value="1"/>
</dbReference>
<gene>
    <name evidence="10 11" type="primary">ccmE</name>
    <name evidence="10" type="synonym">cycJ</name>
    <name evidence="11" type="ORF">MNKW57_19730</name>
</gene>
<organism evidence="11 12">
    <name type="scientific">Biformimicrobium ophioploci</name>
    <dbReference type="NCBI Taxonomy" id="3036711"/>
    <lineage>
        <taxon>Bacteria</taxon>
        <taxon>Pseudomonadati</taxon>
        <taxon>Pseudomonadota</taxon>
        <taxon>Gammaproteobacteria</taxon>
        <taxon>Cellvibrionales</taxon>
        <taxon>Microbulbiferaceae</taxon>
        <taxon>Biformimicrobium</taxon>
    </lineage>
</organism>
<dbReference type="InterPro" id="IPR036127">
    <property type="entry name" value="CcmE-like_sf"/>
</dbReference>
<feature type="topological domain" description="Extracellular" evidence="10">
    <location>
        <begin position="34"/>
        <end position="160"/>
    </location>
</feature>
<evidence type="ECO:0000256" key="1">
    <source>
        <dbReference type="ARBA" id="ARBA00004370"/>
    </source>
</evidence>
<evidence type="ECO:0000256" key="6">
    <source>
        <dbReference type="ARBA" id="ARBA00022968"/>
    </source>
</evidence>
<feature type="binding site" description="axial binding residue" evidence="10">
    <location>
        <position position="132"/>
    </location>
    <ligand>
        <name>heme</name>
        <dbReference type="ChEBI" id="CHEBI:30413"/>
    </ligand>
    <ligandPart>
        <name>Fe</name>
        <dbReference type="ChEBI" id="CHEBI:18248"/>
    </ligandPart>
</feature>